<dbReference type="EMBL" id="OE182128">
    <property type="protein sequence ID" value="CAD7574154.1"/>
    <property type="molecule type" value="Genomic_DNA"/>
</dbReference>
<sequence length="553" mass="62319">MIRSKETEFIKFFGGSDNFVWPCGTSFVSGRPRIEPRAVSRSKAPLSQLRQLESEELHRRQQRVYLQELSILSLCGTLLQHWVLKPPYAIQELSTAARKKADYNVNNLHGTPWDSGDVNYSLFEYLISSATKRAETVYVKGAEKKKFLVKYTSTPVVDLYDKGCPSLKTLKLGRTICMAHSSVWNFCSASIVWGLLDWMIEDGHAHHKTCAENKPVVPFCTGRPGGEPTIIMEAQDVCTREAKPVKPLAITGIFNTLFPLDEVAAKRVIVGMSVKNTFTPYVQLEKCGSGKNWAAKSVISKFFTNTQPPQKITLTNHEISLRFMCGHRMVVISEKKDAGLRWVAYLAPSWSHLCDVWDLINVAVDRRDMWSTPAAHYCNDLIDSLVDMCDTLTESAVRPRTAYGGNAQYLVSATYYTRQVVGLDYYMLDCELKTILLTHLRDTVEKRMFKVILFWLITPTTVEIPTSLGACLLIVGDIIRKGLYFRNAGSPTTVSYGSVDREKDPSLQRNSLRELEGASSRPRSRSHRCSFLLERHLICVLLGSESGSPKDYT</sequence>
<protein>
    <submittedName>
        <fullName evidence="1">(California timema) hypothetical protein</fullName>
    </submittedName>
</protein>
<name>A0A7R9P8R2_TIMCA</name>
<gene>
    <name evidence="1" type="ORF">TCMB3V08_LOCUS6774</name>
</gene>
<accession>A0A7R9P8R2</accession>
<evidence type="ECO:0000313" key="1">
    <source>
        <dbReference type="EMBL" id="CAD7574154.1"/>
    </source>
</evidence>
<dbReference type="AlphaFoldDB" id="A0A7R9P8R2"/>
<organism evidence="1">
    <name type="scientific">Timema californicum</name>
    <name type="common">California timema</name>
    <name type="synonym">Walking stick</name>
    <dbReference type="NCBI Taxonomy" id="61474"/>
    <lineage>
        <taxon>Eukaryota</taxon>
        <taxon>Metazoa</taxon>
        <taxon>Ecdysozoa</taxon>
        <taxon>Arthropoda</taxon>
        <taxon>Hexapoda</taxon>
        <taxon>Insecta</taxon>
        <taxon>Pterygota</taxon>
        <taxon>Neoptera</taxon>
        <taxon>Polyneoptera</taxon>
        <taxon>Phasmatodea</taxon>
        <taxon>Timematodea</taxon>
        <taxon>Timematoidea</taxon>
        <taxon>Timematidae</taxon>
        <taxon>Timema</taxon>
    </lineage>
</organism>
<reference evidence="1" key="1">
    <citation type="submission" date="2020-11" db="EMBL/GenBank/DDBJ databases">
        <authorList>
            <person name="Tran Van P."/>
        </authorList>
    </citation>
    <scope>NUCLEOTIDE SEQUENCE</scope>
</reference>
<proteinExistence type="predicted"/>